<feature type="non-terminal residue" evidence="2">
    <location>
        <position position="1"/>
    </location>
</feature>
<proteinExistence type="predicted"/>
<gene>
    <name evidence="2" type="ORF">AVDCRST_MAG60-617</name>
</gene>
<accession>A0A6J4NAM9</accession>
<organism evidence="2">
    <name type="scientific">uncultured Nocardioides sp</name>
    <dbReference type="NCBI Taxonomy" id="198441"/>
    <lineage>
        <taxon>Bacteria</taxon>
        <taxon>Bacillati</taxon>
        <taxon>Actinomycetota</taxon>
        <taxon>Actinomycetes</taxon>
        <taxon>Propionibacteriales</taxon>
        <taxon>Nocardioidaceae</taxon>
        <taxon>Nocardioides</taxon>
        <taxon>environmental samples</taxon>
    </lineage>
</organism>
<feature type="region of interest" description="Disordered" evidence="1">
    <location>
        <begin position="1"/>
        <end position="32"/>
    </location>
</feature>
<name>A0A6J4NAM9_9ACTN</name>
<dbReference type="EMBL" id="CADCUN010000067">
    <property type="protein sequence ID" value="CAA9377504.1"/>
    <property type="molecule type" value="Genomic_DNA"/>
</dbReference>
<sequence length="32" mass="3394">ASSSTTPAPTASTPRRPGPSSTHPRAWTSTWR</sequence>
<evidence type="ECO:0000313" key="2">
    <source>
        <dbReference type="EMBL" id="CAA9377504.1"/>
    </source>
</evidence>
<feature type="compositionally biased region" description="Low complexity" evidence="1">
    <location>
        <begin position="1"/>
        <end position="25"/>
    </location>
</feature>
<evidence type="ECO:0000256" key="1">
    <source>
        <dbReference type="SAM" id="MobiDB-lite"/>
    </source>
</evidence>
<reference evidence="2" key="1">
    <citation type="submission" date="2020-02" db="EMBL/GenBank/DDBJ databases">
        <authorList>
            <person name="Meier V. D."/>
        </authorList>
    </citation>
    <scope>NUCLEOTIDE SEQUENCE</scope>
    <source>
        <strain evidence="2">AVDCRST_MAG60</strain>
    </source>
</reference>
<protein>
    <submittedName>
        <fullName evidence="2">Uncharacterized protein</fullName>
    </submittedName>
</protein>
<feature type="non-terminal residue" evidence="2">
    <location>
        <position position="32"/>
    </location>
</feature>
<dbReference type="AlphaFoldDB" id="A0A6J4NAM9"/>